<feature type="domain" description="FtsK" evidence="6">
    <location>
        <begin position="233"/>
        <end position="423"/>
    </location>
</feature>
<reference evidence="7 8" key="1">
    <citation type="submission" date="2021-04" db="EMBL/GenBank/DDBJ databases">
        <title>Whole genome sequence analysis of a thiophenic sulfur metabolizing bacteria.</title>
        <authorList>
            <person name="Akhtar N."/>
            <person name="Akram J."/>
            <person name="Aslam A."/>
        </authorList>
    </citation>
    <scope>NUCLEOTIDE SEQUENCE [LARGE SCALE GENOMIC DNA]</scope>
    <source>
        <strain evidence="7 8">3OW</strain>
    </source>
</reference>
<gene>
    <name evidence="7" type="ORF">KFZ73_17350</name>
</gene>
<keyword evidence="1 3" id="KW-0547">Nucleotide-binding</keyword>
<evidence type="ECO:0000256" key="4">
    <source>
        <dbReference type="SAM" id="MobiDB-lite"/>
    </source>
</evidence>
<dbReference type="Proteomes" id="UP000676853">
    <property type="component" value="Unassembled WGS sequence"/>
</dbReference>
<sequence>MIGDLAAALGQLALFLLAWAVRLPAVSVPVIGVAVLWFQVGPRQAIAGALLTALMLLVWGVFSPATLRAATVDPVVVRFRVWSRYRDWAGVCADCGLTRTRGDKIATPKLQKVRLGDTTDTLLVRMLRGQTPADYSKAADALAGAFDADQVRIEPTSPQQLRITVQRGQPLASPIAPTTATRPGERGGQQSTPATPRAGQPKPNTTSTKNGDGGSARGSTGRAPAQSRQAAGVGPITVGKTGGDGPWRLPLIGNHLLIGGVTGSGKGSVLWSIIGGLAPAVHHGHVRLLVADPKGGMELGPGQALFHRFAYQPDDIASMLADTVQVMTARAQRLRGVTRTHTPTVGEPQLVVVVDELAALTAFADRKLKTEIEHSLGLLLSQGRAVGISVVAAVQDPSKDVVPLRQFFPLRLGLRMAEPTQTTMILGPGAVEAGARCHQLPQHLPGIGYIATDHATTPILVRAFHYQDTHIAHLVRHYPAPRTSDRPPAPGRDKGDDRTANGTGSGSGKRDRK</sequence>
<name>A0ABS5NHU5_TSUPA</name>
<evidence type="ECO:0000256" key="2">
    <source>
        <dbReference type="ARBA" id="ARBA00022840"/>
    </source>
</evidence>
<dbReference type="InterPro" id="IPR050206">
    <property type="entry name" value="FtsK/SpoIIIE/SftA"/>
</dbReference>
<feature type="region of interest" description="Disordered" evidence="4">
    <location>
        <begin position="476"/>
        <end position="513"/>
    </location>
</feature>
<comment type="caution">
    <text evidence="7">The sequence shown here is derived from an EMBL/GenBank/DDBJ whole genome shotgun (WGS) entry which is preliminary data.</text>
</comment>
<dbReference type="PROSITE" id="PS50901">
    <property type="entry name" value="FTSK"/>
    <property type="match status" value="1"/>
</dbReference>
<organism evidence="7 8">
    <name type="scientific">Tsukamurella paurometabola</name>
    <name type="common">Corynebacterium paurometabolum</name>
    <dbReference type="NCBI Taxonomy" id="2061"/>
    <lineage>
        <taxon>Bacteria</taxon>
        <taxon>Bacillati</taxon>
        <taxon>Actinomycetota</taxon>
        <taxon>Actinomycetes</taxon>
        <taxon>Mycobacteriales</taxon>
        <taxon>Tsukamurellaceae</taxon>
        <taxon>Tsukamurella</taxon>
    </lineage>
</organism>
<dbReference type="InterPro" id="IPR003593">
    <property type="entry name" value="AAA+_ATPase"/>
</dbReference>
<evidence type="ECO:0000313" key="8">
    <source>
        <dbReference type="Proteomes" id="UP000676853"/>
    </source>
</evidence>
<dbReference type="PANTHER" id="PTHR22683:SF41">
    <property type="entry name" value="DNA TRANSLOCASE FTSK"/>
    <property type="match status" value="1"/>
</dbReference>
<dbReference type="InterPro" id="IPR002543">
    <property type="entry name" value="FtsK_dom"/>
</dbReference>
<feature type="region of interest" description="Disordered" evidence="4">
    <location>
        <begin position="157"/>
        <end position="243"/>
    </location>
</feature>
<feature type="compositionally biased region" description="Polar residues" evidence="4">
    <location>
        <begin position="157"/>
        <end position="167"/>
    </location>
</feature>
<feature type="binding site" evidence="3">
    <location>
        <begin position="260"/>
        <end position="267"/>
    </location>
    <ligand>
        <name>ATP</name>
        <dbReference type="ChEBI" id="CHEBI:30616"/>
    </ligand>
</feature>
<keyword evidence="2 3" id="KW-0067">ATP-binding</keyword>
<dbReference type="EMBL" id="JAGXOE010000047">
    <property type="protein sequence ID" value="MBS4102998.1"/>
    <property type="molecule type" value="Genomic_DNA"/>
</dbReference>
<evidence type="ECO:0000256" key="3">
    <source>
        <dbReference type="PROSITE-ProRule" id="PRU00289"/>
    </source>
</evidence>
<dbReference type="Gene3D" id="3.40.50.300">
    <property type="entry name" value="P-loop containing nucleotide triphosphate hydrolases"/>
    <property type="match status" value="1"/>
</dbReference>
<protein>
    <recommendedName>
        <fullName evidence="6">FtsK domain-containing protein</fullName>
    </recommendedName>
</protein>
<feature type="transmembrane region" description="Helical" evidence="5">
    <location>
        <begin position="44"/>
        <end position="62"/>
    </location>
</feature>
<proteinExistence type="predicted"/>
<keyword evidence="8" id="KW-1185">Reference proteome</keyword>
<evidence type="ECO:0000313" key="7">
    <source>
        <dbReference type="EMBL" id="MBS4102998.1"/>
    </source>
</evidence>
<evidence type="ECO:0000256" key="1">
    <source>
        <dbReference type="ARBA" id="ARBA00022741"/>
    </source>
</evidence>
<dbReference type="InterPro" id="IPR027417">
    <property type="entry name" value="P-loop_NTPase"/>
</dbReference>
<accession>A0ABS5NHU5</accession>
<dbReference type="Pfam" id="PF01580">
    <property type="entry name" value="FtsK_SpoIIIE"/>
    <property type="match status" value="1"/>
</dbReference>
<keyword evidence="5" id="KW-0812">Transmembrane</keyword>
<dbReference type="SUPFAM" id="SSF52540">
    <property type="entry name" value="P-loop containing nucleoside triphosphate hydrolases"/>
    <property type="match status" value="1"/>
</dbReference>
<evidence type="ECO:0000259" key="6">
    <source>
        <dbReference type="PROSITE" id="PS50901"/>
    </source>
</evidence>
<keyword evidence="5" id="KW-1133">Transmembrane helix</keyword>
<evidence type="ECO:0000256" key="5">
    <source>
        <dbReference type="SAM" id="Phobius"/>
    </source>
</evidence>
<keyword evidence="5" id="KW-0472">Membrane</keyword>
<dbReference type="PANTHER" id="PTHR22683">
    <property type="entry name" value="SPORULATION PROTEIN RELATED"/>
    <property type="match status" value="1"/>
</dbReference>
<dbReference type="SMART" id="SM00382">
    <property type="entry name" value="AAA"/>
    <property type="match status" value="1"/>
</dbReference>